<dbReference type="Proteomes" id="UP000237839">
    <property type="component" value="Unassembled WGS sequence"/>
</dbReference>
<dbReference type="InterPro" id="IPR002104">
    <property type="entry name" value="Integrase_catalytic"/>
</dbReference>
<reference evidence="4 5" key="1">
    <citation type="submission" date="2018-02" db="EMBL/GenBank/DDBJ databases">
        <title>Solimicrobium silvestre gen. nov., sp. nov., isolated from alpine forest soil.</title>
        <authorList>
            <person name="Margesin R."/>
            <person name="Albuquerque L."/>
            <person name="Zhang D.-C."/>
            <person name="Froufe H.J.C."/>
            <person name="Severino R."/>
            <person name="Roxo I."/>
            <person name="Egas C."/>
            <person name="Da Costa M.S."/>
        </authorList>
    </citation>
    <scope>NUCLEOTIDE SEQUENCE [LARGE SCALE GENOMIC DNA]</scope>
    <source>
        <strain evidence="4 5">S20-91</strain>
    </source>
</reference>
<dbReference type="OrthoDB" id="662444at2"/>
<dbReference type="PROSITE" id="PS51898">
    <property type="entry name" value="TYR_RECOMBINASE"/>
    <property type="match status" value="1"/>
</dbReference>
<name>A0A2S9GW43_9BURK</name>
<evidence type="ECO:0000259" key="3">
    <source>
        <dbReference type="PROSITE" id="PS51898"/>
    </source>
</evidence>
<keyword evidence="5" id="KW-1185">Reference proteome</keyword>
<dbReference type="GO" id="GO:0003677">
    <property type="term" value="F:DNA binding"/>
    <property type="evidence" value="ECO:0007669"/>
    <property type="project" value="UniProtKB-KW"/>
</dbReference>
<feature type="domain" description="Tyr recombinase" evidence="3">
    <location>
        <begin position="166"/>
        <end position="333"/>
    </location>
</feature>
<comment type="caution">
    <text evidence="4">The sequence shown here is derived from an EMBL/GenBank/DDBJ whole genome shotgun (WGS) entry which is preliminary data.</text>
</comment>
<keyword evidence="1" id="KW-0238">DNA-binding</keyword>
<protein>
    <submittedName>
        <fullName evidence="4">Phage integrase family</fullName>
    </submittedName>
</protein>
<evidence type="ECO:0000256" key="2">
    <source>
        <dbReference type="ARBA" id="ARBA00023172"/>
    </source>
</evidence>
<evidence type="ECO:0000256" key="1">
    <source>
        <dbReference type="ARBA" id="ARBA00023125"/>
    </source>
</evidence>
<dbReference type="Pfam" id="PF00589">
    <property type="entry name" value="Phage_integrase"/>
    <property type="match status" value="1"/>
</dbReference>
<dbReference type="GO" id="GO:0006310">
    <property type="term" value="P:DNA recombination"/>
    <property type="evidence" value="ECO:0007669"/>
    <property type="project" value="UniProtKB-KW"/>
</dbReference>
<dbReference type="Gene3D" id="1.10.443.10">
    <property type="entry name" value="Intergrase catalytic core"/>
    <property type="match status" value="1"/>
</dbReference>
<dbReference type="InterPro" id="IPR010998">
    <property type="entry name" value="Integrase_recombinase_N"/>
</dbReference>
<sequence>MQRERKDGNPLNLPARCHYKHNAFWYIHALTGKWENLGTDIHHARHLAVHYNNDTPANHTMAWIIDDYLLHFEQLVKLKQKAARTLSDYQHYALPLKAHFGALNPEMIDAEQVKNYLDINQQLGRGVRANREKTLLGSVFAWLISTGGGNITVNPCTKIGGNKETPRVRYVSDLDYLAIYQLATPQVQLAMQLAYKTLQNPAEVLRIQRDAIQTDQGVHFIHLIHSKTNKALKIEIDKQLQQAIDNVLPATSTQHYLLASRLGTPYTPTGIAAMLHRYQKNGGIASFGLQDLKVKGALDLAQSGIAIETICDLLGHKSLAVTENFLKHHLNEN</sequence>
<evidence type="ECO:0000313" key="5">
    <source>
        <dbReference type="Proteomes" id="UP000237839"/>
    </source>
</evidence>
<dbReference type="AlphaFoldDB" id="A0A2S9GW43"/>
<dbReference type="EMBL" id="PUGF01000017">
    <property type="protein sequence ID" value="PRC91934.1"/>
    <property type="molecule type" value="Genomic_DNA"/>
</dbReference>
<gene>
    <name evidence="4" type="ORF">S2091_3276</name>
</gene>
<dbReference type="InterPro" id="IPR013762">
    <property type="entry name" value="Integrase-like_cat_sf"/>
</dbReference>
<evidence type="ECO:0000313" key="4">
    <source>
        <dbReference type="EMBL" id="PRC91934.1"/>
    </source>
</evidence>
<dbReference type="Gene3D" id="3.30.160.60">
    <property type="entry name" value="Classic Zinc Finger"/>
    <property type="match status" value="1"/>
</dbReference>
<dbReference type="SUPFAM" id="SSF56349">
    <property type="entry name" value="DNA breaking-rejoining enzymes"/>
    <property type="match status" value="1"/>
</dbReference>
<dbReference type="RefSeq" id="WP_105533029.1">
    <property type="nucleotide sequence ID" value="NZ_PUGF01000017.1"/>
</dbReference>
<dbReference type="Gene3D" id="1.10.150.130">
    <property type="match status" value="1"/>
</dbReference>
<organism evidence="4 5">
    <name type="scientific">Solimicrobium silvestre</name>
    <dbReference type="NCBI Taxonomy" id="2099400"/>
    <lineage>
        <taxon>Bacteria</taxon>
        <taxon>Pseudomonadati</taxon>
        <taxon>Pseudomonadota</taxon>
        <taxon>Betaproteobacteria</taxon>
        <taxon>Burkholderiales</taxon>
        <taxon>Oxalobacteraceae</taxon>
        <taxon>Solimicrobium</taxon>
    </lineage>
</organism>
<accession>A0A2S9GW43</accession>
<proteinExistence type="predicted"/>
<dbReference type="InterPro" id="IPR011010">
    <property type="entry name" value="DNA_brk_join_enz"/>
</dbReference>
<keyword evidence="2" id="KW-0233">DNA recombination</keyword>
<dbReference type="GO" id="GO:0015074">
    <property type="term" value="P:DNA integration"/>
    <property type="evidence" value="ECO:0007669"/>
    <property type="project" value="InterPro"/>
</dbReference>